<protein>
    <submittedName>
        <fullName evidence="2">GNAT family N-acetyltransferase</fullName>
        <ecNumber evidence="2">2.3.-.-</ecNumber>
    </submittedName>
</protein>
<dbReference type="InterPro" id="IPR000182">
    <property type="entry name" value="GNAT_dom"/>
</dbReference>
<gene>
    <name evidence="2" type="ORF">ACFQ1C_00195</name>
</gene>
<dbReference type="SUPFAM" id="SSF55729">
    <property type="entry name" value="Acyl-CoA N-acyltransferases (Nat)"/>
    <property type="match status" value="1"/>
</dbReference>
<dbReference type="Proteomes" id="UP001597048">
    <property type="component" value="Unassembled WGS sequence"/>
</dbReference>
<comment type="caution">
    <text evidence="2">The sequence shown here is derived from an EMBL/GenBank/DDBJ whole genome shotgun (WGS) entry which is preliminary data.</text>
</comment>
<keyword evidence="3" id="KW-1185">Reference proteome</keyword>
<proteinExistence type="predicted"/>
<dbReference type="EMBL" id="JBHTJS010000001">
    <property type="protein sequence ID" value="MFD1006593.1"/>
    <property type="molecule type" value="Genomic_DNA"/>
</dbReference>
<dbReference type="GO" id="GO:0016746">
    <property type="term" value="F:acyltransferase activity"/>
    <property type="evidence" value="ECO:0007669"/>
    <property type="project" value="UniProtKB-KW"/>
</dbReference>
<dbReference type="PANTHER" id="PTHR42791:SF1">
    <property type="entry name" value="N-ACETYLTRANSFERASE DOMAIN-CONTAINING PROTEIN"/>
    <property type="match status" value="1"/>
</dbReference>
<organism evidence="2 3">
    <name type="scientific">Oceanisphaera ostreae</name>
    <dbReference type="NCBI Taxonomy" id="914151"/>
    <lineage>
        <taxon>Bacteria</taxon>
        <taxon>Pseudomonadati</taxon>
        <taxon>Pseudomonadota</taxon>
        <taxon>Gammaproteobacteria</taxon>
        <taxon>Aeromonadales</taxon>
        <taxon>Aeromonadaceae</taxon>
        <taxon>Oceanisphaera</taxon>
    </lineage>
</organism>
<dbReference type="RefSeq" id="WP_379556516.1">
    <property type="nucleotide sequence ID" value="NZ_JBHTJS010000001.1"/>
</dbReference>
<dbReference type="PROSITE" id="PS51186">
    <property type="entry name" value="GNAT"/>
    <property type="match status" value="1"/>
</dbReference>
<name>A0ABW3KEF2_9GAMM</name>
<dbReference type="EC" id="2.3.-.-" evidence="2"/>
<dbReference type="Pfam" id="PF13508">
    <property type="entry name" value="Acetyltransf_7"/>
    <property type="match status" value="1"/>
</dbReference>
<accession>A0ABW3KEF2</accession>
<evidence type="ECO:0000313" key="3">
    <source>
        <dbReference type="Proteomes" id="UP001597048"/>
    </source>
</evidence>
<evidence type="ECO:0000313" key="2">
    <source>
        <dbReference type="EMBL" id="MFD1006593.1"/>
    </source>
</evidence>
<feature type="domain" description="N-acetyltransferase" evidence="1">
    <location>
        <begin position="119"/>
        <end position="201"/>
    </location>
</feature>
<evidence type="ECO:0000259" key="1">
    <source>
        <dbReference type="PROSITE" id="PS51186"/>
    </source>
</evidence>
<sequence>MPSNTISLQPLPPSDINTAARLCALAMADNPLHIKVFGLRQEQRELRLTRLFTGLLPYIGRNGELIGAYADGLLVGVLGRLTPGCCQPSWKDLLKLTPTLLTSNSPLGLLKTLRWLCSWAKLDPAAPHWHLGPLAVAPDSQRQGIGRSLMGHAIEGAGGVSLYLETDKLSNVQFYQQLGFNIIATPTLLATPTWLMLKEKR</sequence>
<dbReference type="PANTHER" id="PTHR42791">
    <property type="entry name" value="GNAT FAMILY ACETYLTRANSFERASE"/>
    <property type="match status" value="1"/>
</dbReference>
<reference evidence="3" key="1">
    <citation type="journal article" date="2019" name="Int. J. Syst. Evol. Microbiol.">
        <title>The Global Catalogue of Microorganisms (GCM) 10K type strain sequencing project: providing services to taxonomists for standard genome sequencing and annotation.</title>
        <authorList>
            <consortium name="The Broad Institute Genomics Platform"/>
            <consortium name="The Broad Institute Genome Sequencing Center for Infectious Disease"/>
            <person name="Wu L."/>
            <person name="Ma J."/>
        </authorList>
    </citation>
    <scope>NUCLEOTIDE SEQUENCE [LARGE SCALE GENOMIC DNA]</scope>
    <source>
        <strain evidence="3">CCUG 60525</strain>
    </source>
</reference>
<dbReference type="InterPro" id="IPR016181">
    <property type="entry name" value="Acyl_CoA_acyltransferase"/>
</dbReference>
<keyword evidence="2" id="KW-0012">Acyltransferase</keyword>
<dbReference type="Gene3D" id="3.40.630.30">
    <property type="match status" value="1"/>
</dbReference>
<keyword evidence="2" id="KW-0808">Transferase</keyword>
<dbReference type="InterPro" id="IPR052523">
    <property type="entry name" value="Trichothecene_AcTrans"/>
</dbReference>
<dbReference type="CDD" id="cd04301">
    <property type="entry name" value="NAT_SF"/>
    <property type="match status" value="1"/>
</dbReference>